<proteinExistence type="predicted"/>
<reference evidence="1" key="1">
    <citation type="journal article" date="2013" name="BMC Genomics">
        <title>Unscrambling butterfly oogenesis.</title>
        <authorList>
            <person name="Carter J.M."/>
            <person name="Baker S.C."/>
            <person name="Pink R."/>
            <person name="Carter D.R."/>
            <person name="Collins A."/>
            <person name="Tomlin J."/>
            <person name="Gibbs M."/>
            <person name="Breuker C.J."/>
        </authorList>
    </citation>
    <scope>NUCLEOTIDE SEQUENCE</scope>
    <source>
        <tissue evidence="1">Ovary</tissue>
    </source>
</reference>
<organism evidence="1">
    <name type="scientific">Pararge aegeria</name>
    <name type="common">speckled wood butterfly</name>
    <dbReference type="NCBI Taxonomy" id="116150"/>
    <lineage>
        <taxon>Eukaryota</taxon>
        <taxon>Metazoa</taxon>
        <taxon>Ecdysozoa</taxon>
        <taxon>Arthropoda</taxon>
        <taxon>Hexapoda</taxon>
        <taxon>Insecta</taxon>
        <taxon>Pterygota</taxon>
        <taxon>Neoptera</taxon>
        <taxon>Endopterygota</taxon>
        <taxon>Lepidoptera</taxon>
        <taxon>Glossata</taxon>
        <taxon>Ditrysia</taxon>
        <taxon>Papilionoidea</taxon>
        <taxon>Nymphalidae</taxon>
        <taxon>Satyrinae</taxon>
        <taxon>Satyrini</taxon>
        <taxon>Parargina</taxon>
        <taxon>Pararge</taxon>
    </lineage>
</organism>
<sequence>MPQSTSGEVLTKCLFLTPHCCIPVLISTPQVEEHRVKLCRTRSRHTLGSVALFIGNSFPDTIYLVCH</sequence>
<accession>S4P834</accession>
<protein>
    <submittedName>
        <fullName evidence="1">Uncharacterized protein</fullName>
    </submittedName>
</protein>
<dbReference type="EMBL" id="GAIX01004324">
    <property type="protein sequence ID" value="JAA88236.1"/>
    <property type="molecule type" value="Transcribed_RNA"/>
</dbReference>
<evidence type="ECO:0000313" key="1">
    <source>
        <dbReference type="EMBL" id="JAA88236.1"/>
    </source>
</evidence>
<name>S4P834_9NEOP</name>
<reference evidence="1" key="2">
    <citation type="submission" date="2013-05" db="EMBL/GenBank/DDBJ databases">
        <authorList>
            <person name="Carter J.-M."/>
            <person name="Baker S.C."/>
            <person name="Pink R."/>
            <person name="Carter D.R.F."/>
            <person name="Collins A."/>
            <person name="Tomlin J."/>
            <person name="Gibbs M."/>
            <person name="Breuker C.J."/>
        </authorList>
    </citation>
    <scope>NUCLEOTIDE SEQUENCE</scope>
    <source>
        <tissue evidence="1">Ovary</tissue>
    </source>
</reference>
<dbReference type="AlphaFoldDB" id="S4P834"/>